<dbReference type="Proteomes" id="UP000650467">
    <property type="component" value="Unassembled WGS sequence"/>
</dbReference>
<feature type="region of interest" description="Disordered" evidence="1">
    <location>
        <begin position="51"/>
        <end position="83"/>
    </location>
</feature>
<name>A0A835VX59_CHLIN</name>
<sequence length="83" mass="8865">MCVVQGQIKSLDSQLVRVERLLRTATDAQAKIEDMTRSGDPGVTIAVGTTGVSAEEESGEELESEVEGASDMFVSESESEDEL</sequence>
<keyword evidence="3" id="KW-1185">Reference proteome</keyword>
<organism evidence="2 3">
    <name type="scientific">Chlamydomonas incerta</name>
    <dbReference type="NCBI Taxonomy" id="51695"/>
    <lineage>
        <taxon>Eukaryota</taxon>
        <taxon>Viridiplantae</taxon>
        <taxon>Chlorophyta</taxon>
        <taxon>core chlorophytes</taxon>
        <taxon>Chlorophyceae</taxon>
        <taxon>CS clade</taxon>
        <taxon>Chlamydomonadales</taxon>
        <taxon>Chlamydomonadaceae</taxon>
        <taxon>Chlamydomonas</taxon>
    </lineage>
</organism>
<gene>
    <name evidence="2" type="ORF">HXX76_008952</name>
</gene>
<dbReference type="AlphaFoldDB" id="A0A835VX59"/>
<evidence type="ECO:0000313" key="3">
    <source>
        <dbReference type="Proteomes" id="UP000650467"/>
    </source>
</evidence>
<evidence type="ECO:0000313" key="2">
    <source>
        <dbReference type="EMBL" id="KAG2432612.1"/>
    </source>
</evidence>
<protein>
    <submittedName>
        <fullName evidence="2">Uncharacterized protein</fullName>
    </submittedName>
</protein>
<evidence type="ECO:0000256" key="1">
    <source>
        <dbReference type="SAM" id="MobiDB-lite"/>
    </source>
</evidence>
<accession>A0A835VX59</accession>
<feature type="compositionally biased region" description="Acidic residues" evidence="1">
    <location>
        <begin position="54"/>
        <end position="68"/>
    </location>
</feature>
<proteinExistence type="predicted"/>
<comment type="caution">
    <text evidence="2">The sequence shown here is derived from an EMBL/GenBank/DDBJ whole genome shotgun (WGS) entry which is preliminary data.</text>
</comment>
<reference evidence="2" key="1">
    <citation type="journal article" date="2020" name="bioRxiv">
        <title>Comparative genomics of Chlamydomonas.</title>
        <authorList>
            <person name="Craig R.J."/>
            <person name="Hasan A.R."/>
            <person name="Ness R.W."/>
            <person name="Keightley P.D."/>
        </authorList>
    </citation>
    <scope>NUCLEOTIDE SEQUENCE</scope>
    <source>
        <strain evidence="2">SAG 7.73</strain>
    </source>
</reference>
<dbReference type="EMBL" id="JAEHOC010000021">
    <property type="protein sequence ID" value="KAG2432612.1"/>
    <property type="molecule type" value="Genomic_DNA"/>
</dbReference>